<feature type="compositionally biased region" description="Polar residues" evidence="1">
    <location>
        <begin position="1"/>
        <end position="12"/>
    </location>
</feature>
<proteinExistence type="predicted"/>
<dbReference type="AlphaFoldDB" id="A0A1W2M300"/>
<organism evidence="2 3">
    <name type="scientific">Amycolatopsis keratiniphila subsp. keratiniphila</name>
    <dbReference type="NCBI Taxonomy" id="227715"/>
    <lineage>
        <taxon>Bacteria</taxon>
        <taxon>Bacillati</taxon>
        <taxon>Actinomycetota</taxon>
        <taxon>Actinomycetes</taxon>
        <taxon>Pseudonocardiales</taxon>
        <taxon>Pseudonocardiaceae</taxon>
        <taxon>Amycolatopsis</taxon>
        <taxon>Amycolatopsis japonica group</taxon>
    </lineage>
</organism>
<protein>
    <submittedName>
        <fullName evidence="2">Uncharacterized protein</fullName>
    </submittedName>
</protein>
<evidence type="ECO:0000313" key="3">
    <source>
        <dbReference type="Proteomes" id="UP000076660"/>
    </source>
</evidence>
<feature type="region of interest" description="Disordered" evidence="1">
    <location>
        <begin position="1"/>
        <end position="24"/>
    </location>
</feature>
<reference evidence="2 3" key="1">
    <citation type="submission" date="2016-12" db="EMBL/GenBank/DDBJ databases">
        <title>Amycolatopsis keratiniphila subsp. keratiniphila genome sequencing and assembly.</title>
        <authorList>
            <person name="Mayilraj S."/>
            <person name="Kaur N."/>
        </authorList>
    </citation>
    <scope>NUCLEOTIDE SEQUENCE [LARGE SCALE GENOMIC DNA]</scope>
    <source>
        <strain evidence="2 3">DSM 44409</strain>
    </source>
</reference>
<gene>
    <name evidence="2" type="ORF">AVR91_0203515</name>
</gene>
<name>A0A1W2M300_9PSEU</name>
<evidence type="ECO:0000313" key="2">
    <source>
        <dbReference type="EMBL" id="ONF74370.1"/>
    </source>
</evidence>
<sequence length="69" mass="7528">MHTTIVKTANTDHSGRGTPGPAARVSHQFPHALLIRGIAQVAEETSPVVAEQVRPLDLQRSVSKSRDFR</sequence>
<dbReference type="EMBL" id="LQMT02000005">
    <property type="protein sequence ID" value="ONF74370.1"/>
    <property type="molecule type" value="Genomic_DNA"/>
</dbReference>
<dbReference type="Proteomes" id="UP000076660">
    <property type="component" value="Unassembled WGS sequence"/>
</dbReference>
<comment type="caution">
    <text evidence="2">The sequence shown here is derived from an EMBL/GenBank/DDBJ whole genome shotgun (WGS) entry which is preliminary data.</text>
</comment>
<accession>A0A1W2M300</accession>
<evidence type="ECO:0000256" key="1">
    <source>
        <dbReference type="SAM" id="MobiDB-lite"/>
    </source>
</evidence>